<evidence type="ECO:0008006" key="4">
    <source>
        <dbReference type="Google" id="ProtNLM"/>
    </source>
</evidence>
<evidence type="ECO:0000256" key="1">
    <source>
        <dbReference type="SAM" id="Phobius"/>
    </source>
</evidence>
<keyword evidence="1" id="KW-0812">Transmembrane</keyword>
<feature type="transmembrane region" description="Helical" evidence="1">
    <location>
        <begin position="21"/>
        <end position="44"/>
    </location>
</feature>
<gene>
    <name evidence="2" type="ORF">E4U02_10710</name>
</gene>
<name>A0A4Y9FV34_9MICO</name>
<accession>A0A4Y9FV34</accession>
<evidence type="ECO:0000313" key="2">
    <source>
        <dbReference type="EMBL" id="TFU32404.1"/>
    </source>
</evidence>
<organism evidence="2 3">
    <name type="scientific">Microbacterium paludicola</name>
    <dbReference type="NCBI Taxonomy" id="300019"/>
    <lineage>
        <taxon>Bacteria</taxon>
        <taxon>Bacillati</taxon>
        <taxon>Actinomycetota</taxon>
        <taxon>Actinomycetes</taxon>
        <taxon>Micrococcales</taxon>
        <taxon>Microbacteriaceae</taxon>
        <taxon>Microbacterium</taxon>
    </lineage>
</organism>
<comment type="caution">
    <text evidence="2">The sequence shown here is derived from an EMBL/GenBank/DDBJ whole genome shotgun (WGS) entry which is preliminary data.</text>
</comment>
<dbReference type="EMBL" id="SPQB01000026">
    <property type="protein sequence ID" value="TFU32404.1"/>
    <property type="molecule type" value="Genomic_DNA"/>
</dbReference>
<dbReference type="OrthoDB" id="5064716at2"/>
<evidence type="ECO:0000313" key="3">
    <source>
        <dbReference type="Proteomes" id="UP000298358"/>
    </source>
</evidence>
<proteinExistence type="predicted"/>
<keyword evidence="3" id="KW-1185">Reference proteome</keyword>
<sequence length="187" mass="20443">MTAAPPSRTRREARARRRVRRLITVALIAALVTGLAIGISAWLWPDQVGEAYGDAQIAIGRWRIAAIGEVPHAVLGASGTEQELDRCDGTFTEMLPYERDDVPPVWAAHNNCGGDVILPLEIGDQIDLERDGETTHYRVIDIRHTPKVWATTEGLIGIAGDLALQSCFYGDRTAPMKFVGLELIEAS</sequence>
<protein>
    <recommendedName>
        <fullName evidence="4">Sortase</fullName>
    </recommendedName>
</protein>
<reference evidence="2 3" key="1">
    <citation type="submission" date="2019-03" db="EMBL/GenBank/DDBJ databases">
        <title>Diversity of the mouse oral microbiome.</title>
        <authorList>
            <person name="Joseph S."/>
            <person name="Aduse-Opoku J."/>
            <person name="Curtis M."/>
            <person name="Wade W."/>
            <person name="Hashim A."/>
        </authorList>
    </citation>
    <scope>NUCLEOTIDE SEQUENCE [LARGE SCALE GENOMIC DNA]</scope>
    <source>
        <strain evidence="2 3">P1012</strain>
    </source>
</reference>
<keyword evidence="1" id="KW-0472">Membrane</keyword>
<dbReference type="AlphaFoldDB" id="A0A4Y9FV34"/>
<dbReference type="RefSeq" id="WP_135114834.1">
    <property type="nucleotide sequence ID" value="NZ_JADGLL010000026.1"/>
</dbReference>
<dbReference type="Proteomes" id="UP000298358">
    <property type="component" value="Unassembled WGS sequence"/>
</dbReference>
<keyword evidence="1" id="KW-1133">Transmembrane helix</keyword>